<comment type="caution">
    <text evidence="2">The sequence shown here is derived from an EMBL/GenBank/DDBJ whole genome shotgun (WGS) entry which is preliminary data.</text>
</comment>
<evidence type="ECO:0000313" key="3">
    <source>
        <dbReference type="Proteomes" id="UP001523550"/>
    </source>
</evidence>
<feature type="domain" description="Lon N-terminal" evidence="1">
    <location>
        <begin position="5"/>
        <end position="194"/>
    </location>
</feature>
<dbReference type="InterPro" id="IPR003111">
    <property type="entry name" value="Lon_prtase_N"/>
</dbReference>
<name>A0ABT1G4M8_9GAMM</name>
<dbReference type="Gene3D" id="1.10.4060.10">
    <property type="entry name" value="BPP1347 like domain"/>
    <property type="match status" value="1"/>
</dbReference>
<dbReference type="Proteomes" id="UP001523550">
    <property type="component" value="Unassembled WGS sequence"/>
</dbReference>
<evidence type="ECO:0000259" key="1">
    <source>
        <dbReference type="PROSITE" id="PS51787"/>
    </source>
</evidence>
<dbReference type="PANTHER" id="PTHR46732:SF8">
    <property type="entry name" value="ATP-DEPENDENT PROTEASE LA (LON) DOMAIN PROTEIN"/>
    <property type="match status" value="1"/>
</dbReference>
<reference evidence="2 3" key="1">
    <citation type="submission" date="2022-03" db="EMBL/GenBank/DDBJ databases">
        <title>Genomic Encyclopedia of Type Strains, Phase III (KMG-III): the genomes of soil and plant-associated and newly described type strains.</title>
        <authorList>
            <person name="Whitman W."/>
        </authorList>
    </citation>
    <scope>NUCLEOTIDE SEQUENCE [LARGE SCALE GENOMIC DNA]</scope>
    <source>
        <strain evidence="2 3">BSker1</strain>
    </source>
</reference>
<dbReference type="PANTHER" id="PTHR46732">
    <property type="entry name" value="ATP-DEPENDENT PROTEASE LA (LON) DOMAIN PROTEIN"/>
    <property type="match status" value="1"/>
</dbReference>
<keyword evidence="3" id="KW-1185">Reference proteome</keyword>
<protein>
    <submittedName>
        <fullName evidence="2">Lon protease-like protein</fullName>
    </submittedName>
</protein>
<proteinExistence type="predicted"/>
<dbReference type="Pfam" id="PF02190">
    <property type="entry name" value="LON_substr_bdg"/>
    <property type="match status" value="1"/>
</dbReference>
<evidence type="ECO:0000313" key="2">
    <source>
        <dbReference type="EMBL" id="MCP1726042.1"/>
    </source>
</evidence>
<gene>
    <name evidence="2" type="ORF">J2T60_000007</name>
</gene>
<sequence length="201" mass="22745">MSDEKKEIPLFPLKTVLFPGGPLSLRIFEPRYLDMISYCMKHDAGFGVVLIQAGEEAGEARFHKLGTLGRIRDWDRLEDGLLGVTALGEARFELRDTHQAADGLYWGAVDWLESPQAAPLPGAFGHLAQLLRQLLPQLPAPWRLVTPRYDDADWVGFRLAEILPISLTDKQALLEMRDSRQRLEALQGYLEHRDLLDEEDA</sequence>
<organism evidence="2 3">
    <name type="scientific">Natronospira proteinivora</name>
    <dbReference type="NCBI Taxonomy" id="1807133"/>
    <lineage>
        <taxon>Bacteria</taxon>
        <taxon>Pseudomonadati</taxon>
        <taxon>Pseudomonadota</taxon>
        <taxon>Gammaproteobacteria</taxon>
        <taxon>Natronospirales</taxon>
        <taxon>Natronospiraceae</taxon>
        <taxon>Natronospira</taxon>
    </lineage>
</organism>
<dbReference type="SUPFAM" id="SSF88697">
    <property type="entry name" value="PUA domain-like"/>
    <property type="match status" value="1"/>
</dbReference>
<dbReference type="PROSITE" id="PS51787">
    <property type="entry name" value="LON_N"/>
    <property type="match status" value="1"/>
</dbReference>
<dbReference type="InterPro" id="IPR015947">
    <property type="entry name" value="PUA-like_sf"/>
</dbReference>
<dbReference type="EMBL" id="JALJYF010000001">
    <property type="protein sequence ID" value="MCP1726042.1"/>
    <property type="molecule type" value="Genomic_DNA"/>
</dbReference>
<dbReference type="Gene3D" id="2.30.130.40">
    <property type="entry name" value="LON domain-like"/>
    <property type="match status" value="1"/>
</dbReference>
<dbReference type="RefSeq" id="WP_253443661.1">
    <property type="nucleotide sequence ID" value="NZ_JALJYF010000001.1"/>
</dbReference>
<accession>A0ABT1G4M8</accession>
<dbReference type="SMART" id="SM00464">
    <property type="entry name" value="LON"/>
    <property type="match status" value="1"/>
</dbReference>
<dbReference type="InterPro" id="IPR046336">
    <property type="entry name" value="Lon_prtase_N_sf"/>
</dbReference>